<dbReference type="EMBL" id="CAJOBC010001773">
    <property type="protein sequence ID" value="CAF3697962.1"/>
    <property type="molecule type" value="Genomic_DNA"/>
</dbReference>
<dbReference type="EMBL" id="CAJNOK010005327">
    <property type="protein sequence ID" value="CAF0968701.1"/>
    <property type="molecule type" value="Genomic_DNA"/>
</dbReference>
<dbReference type="GO" id="GO:0008270">
    <property type="term" value="F:zinc ion binding"/>
    <property type="evidence" value="ECO:0007669"/>
    <property type="project" value="UniProtKB-KW"/>
</dbReference>
<dbReference type="Proteomes" id="UP000677228">
    <property type="component" value="Unassembled WGS sequence"/>
</dbReference>
<proteinExistence type="predicted"/>
<sequence length="130" mass="15611">MDLIRTITDKGTPAISFDSNFYRLHFVNKSLTERWICTKFKCYCTILLDQDQTKILSINGRHNHSQQQTRKSSSKIDNLKIKIQQLEKRCQMYEQQLDDRDKKLTELTEENEQLKQKWEQMITNLIKVEQ</sequence>
<dbReference type="EMBL" id="CAJOBA010005333">
    <property type="protein sequence ID" value="CAF3740335.1"/>
    <property type="molecule type" value="Genomic_DNA"/>
</dbReference>
<feature type="domain" description="FLYWCH-type" evidence="5">
    <location>
        <begin position="7"/>
        <end position="64"/>
    </location>
</feature>
<dbReference type="Proteomes" id="UP000681722">
    <property type="component" value="Unassembled WGS sequence"/>
</dbReference>
<keyword evidence="2" id="KW-0863">Zinc-finger</keyword>
<keyword evidence="3" id="KW-0862">Zinc</keyword>
<dbReference type="InterPro" id="IPR007588">
    <property type="entry name" value="Znf_FLYWCH"/>
</dbReference>
<evidence type="ECO:0000256" key="4">
    <source>
        <dbReference type="SAM" id="Coils"/>
    </source>
</evidence>
<dbReference type="EMBL" id="CAJNOQ010001773">
    <property type="protein sequence ID" value="CAF0918151.1"/>
    <property type="molecule type" value="Genomic_DNA"/>
</dbReference>
<protein>
    <recommendedName>
        <fullName evidence="5">FLYWCH-type domain-containing protein</fullName>
    </recommendedName>
</protein>
<evidence type="ECO:0000256" key="1">
    <source>
        <dbReference type="ARBA" id="ARBA00022723"/>
    </source>
</evidence>
<feature type="coiled-coil region" evidence="4">
    <location>
        <begin position="69"/>
        <end position="124"/>
    </location>
</feature>
<accession>A0A814AVR8</accession>
<evidence type="ECO:0000259" key="5">
    <source>
        <dbReference type="Pfam" id="PF04500"/>
    </source>
</evidence>
<dbReference type="SUPFAM" id="SSF57997">
    <property type="entry name" value="Tropomyosin"/>
    <property type="match status" value="1"/>
</dbReference>
<dbReference type="Pfam" id="PF04500">
    <property type="entry name" value="FLYWCH"/>
    <property type="match status" value="1"/>
</dbReference>
<dbReference type="AlphaFoldDB" id="A0A814AVR8"/>
<evidence type="ECO:0000313" key="6">
    <source>
        <dbReference type="EMBL" id="CAF0918151.1"/>
    </source>
</evidence>
<keyword evidence="1" id="KW-0479">Metal-binding</keyword>
<evidence type="ECO:0000313" key="10">
    <source>
        <dbReference type="Proteomes" id="UP000663829"/>
    </source>
</evidence>
<dbReference type="Proteomes" id="UP000663829">
    <property type="component" value="Unassembled WGS sequence"/>
</dbReference>
<dbReference type="Gene3D" id="1.20.5.340">
    <property type="match status" value="1"/>
</dbReference>
<evidence type="ECO:0000313" key="8">
    <source>
        <dbReference type="EMBL" id="CAF3697962.1"/>
    </source>
</evidence>
<organism evidence="6 10">
    <name type="scientific">Didymodactylos carnosus</name>
    <dbReference type="NCBI Taxonomy" id="1234261"/>
    <lineage>
        <taxon>Eukaryota</taxon>
        <taxon>Metazoa</taxon>
        <taxon>Spiralia</taxon>
        <taxon>Gnathifera</taxon>
        <taxon>Rotifera</taxon>
        <taxon>Eurotatoria</taxon>
        <taxon>Bdelloidea</taxon>
        <taxon>Philodinida</taxon>
        <taxon>Philodinidae</taxon>
        <taxon>Didymodactylos</taxon>
    </lineage>
</organism>
<comment type="caution">
    <text evidence="6">The sequence shown here is derived from an EMBL/GenBank/DDBJ whole genome shotgun (WGS) entry which is preliminary data.</text>
</comment>
<keyword evidence="4" id="KW-0175">Coiled coil</keyword>
<evidence type="ECO:0000313" key="7">
    <source>
        <dbReference type="EMBL" id="CAF0968701.1"/>
    </source>
</evidence>
<evidence type="ECO:0000256" key="2">
    <source>
        <dbReference type="ARBA" id="ARBA00022771"/>
    </source>
</evidence>
<dbReference type="Proteomes" id="UP000682733">
    <property type="component" value="Unassembled WGS sequence"/>
</dbReference>
<reference evidence="6" key="1">
    <citation type="submission" date="2021-02" db="EMBL/GenBank/DDBJ databases">
        <authorList>
            <person name="Nowell W R."/>
        </authorList>
    </citation>
    <scope>NUCLEOTIDE SEQUENCE</scope>
</reference>
<gene>
    <name evidence="6" type="ORF">GPM918_LOCUS9506</name>
    <name evidence="7" type="ORF">OVA965_LOCUS12985</name>
    <name evidence="8" type="ORF">SRO942_LOCUS9507</name>
    <name evidence="9" type="ORF">TMI583_LOCUS12989</name>
</gene>
<keyword evidence="10" id="KW-1185">Reference proteome</keyword>
<evidence type="ECO:0000313" key="9">
    <source>
        <dbReference type="EMBL" id="CAF3740335.1"/>
    </source>
</evidence>
<evidence type="ECO:0000256" key="3">
    <source>
        <dbReference type="ARBA" id="ARBA00022833"/>
    </source>
</evidence>
<name>A0A814AVR8_9BILA</name>